<evidence type="ECO:0000313" key="2">
    <source>
        <dbReference type="EMBL" id="OIT24547.1"/>
    </source>
</evidence>
<dbReference type="Gramene" id="OIT24547">
    <property type="protein sequence ID" value="OIT24547"/>
    <property type="gene ID" value="A4A49_35580"/>
</dbReference>
<dbReference type="Proteomes" id="UP000187609">
    <property type="component" value="Unassembled WGS sequence"/>
</dbReference>
<protein>
    <submittedName>
        <fullName evidence="2">Uncharacterized protein</fullName>
    </submittedName>
</protein>
<accession>A0A1J6KP21</accession>
<feature type="region of interest" description="Disordered" evidence="1">
    <location>
        <begin position="84"/>
        <end position="171"/>
    </location>
</feature>
<sequence length="210" mass="22762">MVEKQFTKTIKIFQCDGGGEFNSTAFVEHLDNCDAPLDSSSDSTHIATFYEFFSRLQDFSRPDVHSSNLGEVLNGSLLIGVGDHPTADVNAPSPSDQLTPDSPVDALDEAAKPTPTTDHNAPEPADHIAESAESPSAAVPTGTDDLMTVESEEPNSSAQDNAPSDSNEFSVYDPQGIQLEVDLMMQNQQSTHQMHKAITWSHDRNQNTCQ</sequence>
<comment type="caution">
    <text evidence="2">The sequence shown here is derived from an EMBL/GenBank/DDBJ whole genome shotgun (WGS) entry which is preliminary data.</text>
</comment>
<evidence type="ECO:0000256" key="1">
    <source>
        <dbReference type="SAM" id="MobiDB-lite"/>
    </source>
</evidence>
<proteinExistence type="predicted"/>
<evidence type="ECO:0000313" key="3">
    <source>
        <dbReference type="Proteomes" id="UP000187609"/>
    </source>
</evidence>
<keyword evidence="3" id="KW-1185">Reference proteome</keyword>
<dbReference type="EMBL" id="MJEQ01003155">
    <property type="protein sequence ID" value="OIT24547.1"/>
    <property type="molecule type" value="Genomic_DNA"/>
</dbReference>
<feature type="compositionally biased region" description="Polar residues" evidence="1">
    <location>
        <begin position="154"/>
        <end position="169"/>
    </location>
</feature>
<dbReference type="AlphaFoldDB" id="A0A1J6KP21"/>
<gene>
    <name evidence="2" type="ORF">A4A49_35580</name>
</gene>
<reference evidence="2" key="1">
    <citation type="submission" date="2016-11" db="EMBL/GenBank/DDBJ databases">
        <title>The genome of Nicotiana attenuata.</title>
        <authorList>
            <person name="Xu S."/>
            <person name="Brockmoeller T."/>
            <person name="Gaquerel E."/>
            <person name="Navarro A."/>
            <person name="Kuhl H."/>
            <person name="Gase K."/>
            <person name="Ling Z."/>
            <person name="Zhou W."/>
            <person name="Kreitzer C."/>
            <person name="Stanke M."/>
            <person name="Tang H."/>
            <person name="Lyons E."/>
            <person name="Pandey P."/>
            <person name="Pandey S.P."/>
            <person name="Timmermann B."/>
            <person name="Baldwin I.T."/>
        </authorList>
    </citation>
    <scope>NUCLEOTIDE SEQUENCE [LARGE SCALE GENOMIC DNA]</scope>
    <source>
        <strain evidence="2">UT</strain>
    </source>
</reference>
<name>A0A1J6KP21_NICAT</name>
<organism evidence="2 3">
    <name type="scientific">Nicotiana attenuata</name>
    <name type="common">Coyote tobacco</name>
    <dbReference type="NCBI Taxonomy" id="49451"/>
    <lineage>
        <taxon>Eukaryota</taxon>
        <taxon>Viridiplantae</taxon>
        <taxon>Streptophyta</taxon>
        <taxon>Embryophyta</taxon>
        <taxon>Tracheophyta</taxon>
        <taxon>Spermatophyta</taxon>
        <taxon>Magnoliopsida</taxon>
        <taxon>eudicotyledons</taxon>
        <taxon>Gunneridae</taxon>
        <taxon>Pentapetalae</taxon>
        <taxon>asterids</taxon>
        <taxon>lamiids</taxon>
        <taxon>Solanales</taxon>
        <taxon>Solanaceae</taxon>
        <taxon>Nicotianoideae</taxon>
        <taxon>Nicotianeae</taxon>
        <taxon>Nicotiana</taxon>
    </lineage>
</organism>
<feature type="compositionally biased region" description="Basic and acidic residues" evidence="1">
    <location>
        <begin position="120"/>
        <end position="130"/>
    </location>
</feature>